<dbReference type="EMBL" id="JBHUHP010000001">
    <property type="protein sequence ID" value="MFD2089975.1"/>
    <property type="molecule type" value="Genomic_DNA"/>
</dbReference>
<dbReference type="InterPro" id="IPR056303">
    <property type="entry name" value="AMIN-like"/>
</dbReference>
<feature type="signal peptide" evidence="2">
    <location>
        <begin position="1"/>
        <end position="23"/>
    </location>
</feature>
<accession>A0ABW4X4J0</accession>
<feature type="region of interest" description="Disordered" evidence="1">
    <location>
        <begin position="26"/>
        <end position="83"/>
    </location>
</feature>
<feature type="compositionally biased region" description="Acidic residues" evidence="1">
    <location>
        <begin position="57"/>
        <end position="76"/>
    </location>
</feature>
<keyword evidence="2" id="KW-0732">Signal</keyword>
<evidence type="ECO:0000313" key="5">
    <source>
        <dbReference type="Proteomes" id="UP001597402"/>
    </source>
</evidence>
<sequence>MSTRSRAAAAVLSLLLAGPLLLAGCGEGDTSEAASSSSASADASEAIATTTPAAQDSAEDGTDDAPDFPADTEPDAAEASADAAVTVSDIRIGTHDGFDRVVLEVGGTGTPGWDVRYVDAASSQGSGEPVAVTGAAVLQVTLTGAGYPYATGVEEYAGPPLTGTGTSAVTEVVHDATFEGTSVTFVGTAARNPFRVYALENPTRVVVEVAHAG</sequence>
<evidence type="ECO:0000256" key="1">
    <source>
        <dbReference type="SAM" id="MobiDB-lite"/>
    </source>
</evidence>
<evidence type="ECO:0000256" key="2">
    <source>
        <dbReference type="SAM" id="SignalP"/>
    </source>
</evidence>
<dbReference type="PROSITE" id="PS51257">
    <property type="entry name" value="PROKAR_LIPOPROTEIN"/>
    <property type="match status" value="1"/>
</dbReference>
<keyword evidence="5" id="KW-1185">Reference proteome</keyword>
<evidence type="ECO:0000259" key="3">
    <source>
        <dbReference type="Pfam" id="PF24837"/>
    </source>
</evidence>
<feature type="domain" description="AMIN-like" evidence="3">
    <location>
        <begin position="86"/>
        <end position="211"/>
    </location>
</feature>
<dbReference type="Pfam" id="PF24837">
    <property type="entry name" value="AMIN-like"/>
    <property type="match status" value="1"/>
</dbReference>
<dbReference type="Proteomes" id="UP001597402">
    <property type="component" value="Unassembled WGS sequence"/>
</dbReference>
<dbReference type="RefSeq" id="WP_376870277.1">
    <property type="nucleotide sequence ID" value="NZ_JBHUHP010000001.1"/>
</dbReference>
<feature type="compositionally biased region" description="Low complexity" evidence="1">
    <location>
        <begin position="31"/>
        <end position="51"/>
    </location>
</feature>
<protein>
    <recommendedName>
        <fullName evidence="3">AMIN-like domain-containing protein</fullName>
    </recommendedName>
</protein>
<feature type="chain" id="PRO_5046912546" description="AMIN-like domain-containing protein" evidence="2">
    <location>
        <begin position="24"/>
        <end position="213"/>
    </location>
</feature>
<evidence type="ECO:0000313" key="4">
    <source>
        <dbReference type="EMBL" id="MFD2089975.1"/>
    </source>
</evidence>
<comment type="caution">
    <text evidence="4">The sequence shown here is derived from an EMBL/GenBank/DDBJ whole genome shotgun (WGS) entry which is preliminary data.</text>
</comment>
<organism evidence="4 5">
    <name type="scientific">Blastococcus deserti</name>
    <dbReference type="NCBI Taxonomy" id="2259033"/>
    <lineage>
        <taxon>Bacteria</taxon>
        <taxon>Bacillati</taxon>
        <taxon>Actinomycetota</taxon>
        <taxon>Actinomycetes</taxon>
        <taxon>Geodermatophilales</taxon>
        <taxon>Geodermatophilaceae</taxon>
        <taxon>Blastococcus</taxon>
    </lineage>
</organism>
<gene>
    <name evidence="4" type="ORF">ACFSHS_00145</name>
</gene>
<reference evidence="5" key="1">
    <citation type="journal article" date="2019" name="Int. J. Syst. Evol. Microbiol.">
        <title>The Global Catalogue of Microorganisms (GCM) 10K type strain sequencing project: providing services to taxonomists for standard genome sequencing and annotation.</title>
        <authorList>
            <consortium name="The Broad Institute Genomics Platform"/>
            <consortium name="The Broad Institute Genome Sequencing Center for Infectious Disease"/>
            <person name="Wu L."/>
            <person name="Ma J."/>
        </authorList>
    </citation>
    <scope>NUCLEOTIDE SEQUENCE [LARGE SCALE GENOMIC DNA]</scope>
    <source>
        <strain evidence="5">JCM 3338</strain>
    </source>
</reference>
<name>A0ABW4X4J0_9ACTN</name>
<proteinExistence type="predicted"/>